<gene>
    <name evidence="3" type="ORF">A1O3_09272</name>
</gene>
<proteinExistence type="predicted"/>
<evidence type="ECO:0000313" key="3">
    <source>
        <dbReference type="EMBL" id="EXJ78111.1"/>
    </source>
</evidence>
<evidence type="ECO:0008006" key="5">
    <source>
        <dbReference type="Google" id="ProtNLM"/>
    </source>
</evidence>
<sequence>MGVFYETLPPSLVPWLLDQKVFWIGSAPLAGDGHVNVSPKGVSDKGGPFFGVIKEQQQQQQPRTPNENVEAEANADADADADADKIGNGNVLIRKFWYMDLTGSGIETTSHLHEPGNGRITVMFNAFSGPPRILRIFGKGNVLEYGTREFNEIVAAQKITIIPGTRSIIVVDIHQVGTSCGFSMPCYSFVSFRPTLNDFFEKKLANEKAGKRKDGIEVYWASKNACSMDGLPGLKRGVKTGSIEKVQPIKKMVGRYAPLKGPRRPQRVFTVGHLILVALLSCMSTAIVILGLLRLGIGIASFKPKRVLV</sequence>
<feature type="region of interest" description="Disordered" evidence="1">
    <location>
        <begin position="55"/>
        <end position="82"/>
    </location>
</feature>
<organism evidence="3 4">
    <name type="scientific">Capronia epimyces CBS 606.96</name>
    <dbReference type="NCBI Taxonomy" id="1182542"/>
    <lineage>
        <taxon>Eukaryota</taxon>
        <taxon>Fungi</taxon>
        <taxon>Dikarya</taxon>
        <taxon>Ascomycota</taxon>
        <taxon>Pezizomycotina</taxon>
        <taxon>Eurotiomycetes</taxon>
        <taxon>Chaetothyriomycetidae</taxon>
        <taxon>Chaetothyriales</taxon>
        <taxon>Herpotrichiellaceae</taxon>
        <taxon>Capronia</taxon>
    </lineage>
</organism>
<dbReference type="OrthoDB" id="539398at2759"/>
<dbReference type="PANTHER" id="PTHR39336:SF3">
    <property type="entry name" value="PYRIDOXAMINE PHOSPHATE OXIDASE"/>
    <property type="match status" value="1"/>
</dbReference>
<feature type="transmembrane region" description="Helical" evidence="2">
    <location>
        <begin position="274"/>
        <end position="297"/>
    </location>
</feature>
<name>W9XMA4_9EURO</name>
<keyword evidence="2" id="KW-0472">Membrane</keyword>
<dbReference type="RefSeq" id="XP_007737556.1">
    <property type="nucleotide sequence ID" value="XM_007739366.1"/>
</dbReference>
<keyword evidence="2" id="KW-0812">Transmembrane</keyword>
<keyword evidence="4" id="KW-1185">Reference proteome</keyword>
<dbReference type="STRING" id="1182542.W9XMA4"/>
<evidence type="ECO:0000313" key="4">
    <source>
        <dbReference type="Proteomes" id="UP000019478"/>
    </source>
</evidence>
<accession>W9XMA4</accession>
<dbReference type="EMBL" id="AMGY01000009">
    <property type="protein sequence ID" value="EXJ78111.1"/>
    <property type="molecule type" value="Genomic_DNA"/>
</dbReference>
<reference evidence="3 4" key="1">
    <citation type="submission" date="2013-03" db="EMBL/GenBank/DDBJ databases">
        <title>The Genome Sequence of Capronia epimyces CBS 606.96.</title>
        <authorList>
            <consortium name="The Broad Institute Genomics Platform"/>
            <person name="Cuomo C."/>
            <person name="de Hoog S."/>
            <person name="Gorbushina A."/>
            <person name="Walker B."/>
            <person name="Young S.K."/>
            <person name="Zeng Q."/>
            <person name="Gargeya S."/>
            <person name="Fitzgerald M."/>
            <person name="Haas B."/>
            <person name="Abouelleil A."/>
            <person name="Allen A.W."/>
            <person name="Alvarado L."/>
            <person name="Arachchi H.M."/>
            <person name="Berlin A.M."/>
            <person name="Chapman S.B."/>
            <person name="Gainer-Dewar J."/>
            <person name="Goldberg J."/>
            <person name="Griggs A."/>
            <person name="Gujja S."/>
            <person name="Hansen M."/>
            <person name="Howarth C."/>
            <person name="Imamovic A."/>
            <person name="Ireland A."/>
            <person name="Larimer J."/>
            <person name="McCowan C."/>
            <person name="Murphy C."/>
            <person name="Pearson M."/>
            <person name="Poon T.W."/>
            <person name="Priest M."/>
            <person name="Roberts A."/>
            <person name="Saif S."/>
            <person name="Shea T."/>
            <person name="Sisk P."/>
            <person name="Sykes S."/>
            <person name="Wortman J."/>
            <person name="Nusbaum C."/>
            <person name="Birren B."/>
        </authorList>
    </citation>
    <scope>NUCLEOTIDE SEQUENCE [LARGE SCALE GENOMIC DNA]</scope>
    <source>
        <strain evidence="3 4">CBS 606.96</strain>
    </source>
</reference>
<dbReference type="GeneID" id="19173356"/>
<keyword evidence="2" id="KW-1133">Transmembrane helix</keyword>
<dbReference type="Proteomes" id="UP000019478">
    <property type="component" value="Unassembled WGS sequence"/>
</dbReference>
<feature type="compositionally biased region" description="Low complexity" evidence="1">
    <location>
        <begin position="56"/>
        <end position="68"/>
    </location>
</feature>
<comment type="caution">
    <text evidence="3">The sequence shown here is derived from an EMBL/GenBank/DDBJ whole genome shotgun (WGS) entry which is preliminary data.</text>
</comment>
<dbReference type="PANTHER" id="PTHR39336">
    <property type="entry name" value="PYRIDOXAMINE PHOSPHATE OXIDASE FAMILY PROTEIN (AFU_ORTHOLOGUE AFUA_6G11440)"/>
    <property type="match status" value="1"/>
</dbReference>
<dbReference type="eggNOG" id="ENOG502S3ZI">
    <property type="taxonomic scope" value="Eukaryota"/>
</dbReference>
<dbReference type="HOGENOM" id="CLU_054794_2_0_1"/>
<feature type="compositionally biased region" description="Acidic residues" evidence="1">
    <location>
        <begin position="69"/>
        <end position="81"/>
    </location>
</feature>
<evidence type="ECO:0000256" key="2">
    <source>
        <dbReference type="SAM" id="Phobius"/>
    </source>
</evidence>
<evidence type="ECO:0000256" key="1">
    <source>
        <dbReference type="SAM" id="MobiDB-lite"/>
    </source>
</evidence>
<dbReference type="AlphaFoldDB" id="W9XMA4"/>
<protein>
    <recommendedName>
        <fullName evidence="5">Pyridoxamine 5'-phosphate oxidase putative domain-containing protein</fullName>
    </recommendedName>
</protein>